<evidence type="ECO:0000256" key="7">
    <source>
        <dbReference type="ARBA" id="ARBA00023004"/>
    </source>
</evidence>
<dbReference type="Gene3D" id="2.40.50.1070">
    <property type="match status" value="1"/>
</dbReference>
<accession>A0ABY2XKR0</accession>
<feature type="binding site" evidence="9">
    <location>
        <position position="359"/>
    </location>
    <ligand>
        <name>S-adenosyl-L-methionine</name>
        <dbReference type="ChEBI" id="CHEBI:59789"/>
    </ligand>
</feature>
<evidence type="ECO:0000256" key="3">
    <source>
        <dbReference type="ARBA" id="ARBA00022603"/>
    </source>
</evidence>
<protein>
    <recommendedName>
        <fullName evidence="9">23S rRNA (uracil(1939)-C(5))-methyltransferase RlmD</fullName>
        <ecNumber evidence="9">2.1.1.190</ecNumber>
    </recommendedName>
    <alternativeName>
        <fullName evidence="9">23S rRNA(m5U1939)-methyltransferase</fullName>
    </alternativeName>
</protein>
<sequence>MARRSRKKRLPETPVAATIESLSHDGRGIARLDGKTTFIDNALPGEQVLFQYTYMRRKFDEGRAVEILQPSPERVEPPCAHALVCGGCSLQHMSPASQIARKQAVLAEQLEHFGGLAPDTWLEPLTGPVTGYRGKARLGVKYVEARGEALVGFREKRNSFIADLNRCEVLIPEVGHRLNELRALISDLALRARIPQIEVARGDDAVALVIRHMDPLPAGDLEKLLNFCRAADFQLYLQPGNESTVHRVWPEQGEERLYYRHAPHGPDREGAELAFHPTDFTQVNADINRRMVPLALELLEVEAHHQVLDLFCGLGNFTIPAARRAARVVGVEGSQAMVERGYENARLNGLENLEFHAWDLTQAPDGQPWAREAYHRVLLDPPRSGALEMVRLMPHFGADLLVYVSCNPATLARDAGELVERGYRLKAAGVMDMFPHTAHVESIAVFDRRRTQ</sequence>
<feature type="binding site" evidence="9 10">
    <location>
        <position position="332"/>
    </location>
    <ligand>
        <name>S-adenosyl-L-methionine</name>
        <dbReference type="ChEBI" id="CHEBI:59789"/>
    </ligand>
</feature>
<feature type="binding site" evidence="9 10">
    <location>
        <position position="282"/>
    </location>
    <ligand>
        <name>S-adenosyl-L-methionine</name>
        <dbReference type="ChEBI" id="CHEBI:59789"/>
    </ligand>
</feature>
<evidence type="ECO:0000256" key="5">
    <source>
        <dbReference type="ARBA" id="ARBA00022691"/>
    </source>
</evidence>
<evidence type="ECO:0000259" key="12">
    <source>
        <dbReference type="PROSITE" id="PS50926"/>
    </source>
</evidence>
<reference evidence="13 14" key="1">
    <citation type="submission" date="2019-05" db="EMBL/GenBank/DDBJ databases">
        <title>Genome of Alcanivorax gelatiniphagus, an oil degrading marine bacteria.</title>
        <authorList>
            <person name="Kwon K.K."/>
        </authorList>
    </citation>
    <scope>NUCLEOTIDE SEQUENCE [LARGE SCALE GENOMIC DNA]</scope>
    <source>
        <strain evidence="13 14">MEBiC 08158</strain>
    </source>
</reference>
<dbReference type="SUPFAM" id="SSF53335">
    <property type="entry name" value="S-adenosyl-L-methionine-dependent methyltransferases"/>
    <property type="match status" value="1"/>
</dbReference>
<dbReference type="PROSITE" id="PS51687">
    <property type="entry name" value="SAM_MT_RNA_M5U"/>
    <property type="match status" value="1"/>
</dbReference>
<keyword evidence="7 9" id="KW-0408">Iron</keyword>
<dbReference type="GO" id="GO:0008168">
    <property type="term" value="F:methyltransferase activity"/>
    <property type="evidence" value="ECO:0007669"/>
    <property type="project" value="UniProtKB-KW"/>
</dbReference>
<feature type="binding site" evidence="9">
    <location>
        <position position="79"/>
    </location>
    <ligand>
        <name>[4Fe-4S] cluster</name>
        <dbReference type="ChEBI" id="CHEBI:49883"/>
    </ligand>
</feature>
<dbReference type="InterPro" id="IPR030391">
    <property type="entry name" value="MeTrfase_TrmA_CS"/>
</dbReference>
<evidence type="ECO:0000256" key="4">
    <source>
        <dbReference type="ARBA" id="ARBA00022679"/>
    </source>
</evidence>
<dbReference type="GO" id="GO:0032259">
    <property type="term" value="P:methylation"/>
    <property type="evidence" value="ECO:0007669"/>
    <property type="project" value="UniProtKB-KW"/>
</dbReference>
<keyword evidence="3 9" id="KW-0489">Methyltransferase</keyword>
<comment type="catalytic activity">
    <reaction evidence="9">
        <text>uridine(1939) in 23S rRNA + S-adenosyl-L-methionine = 5-methyluridine(1939) in 23S rRNA + S-adenosyl-L-homocysteine + H(+)</text>
        <dbReference type="Rhea" id="RHEA:42908"/>
        <dbReference type="Rhea" id="RHEA-COMP:10278"/>
        <dbReference type="Rhea" id="RHEA-COMP:10279"/>
        <dbReference type="ChEBI" id="CHEBI:15378"/>
        <dbReference type="ChEBI" id="CHEBI:57856"/>
        <dbReference type="ChEBI" id="CHEBI:59789"/>
        <dbReference type="ChEBI" id="CHEBI:65315"/>
        <dbReference type="ChEBI" id="CHEBI:74447"/>
        <dbReference type="EC" id="2.1.1.190"/>
    </reaction>
</comment>
<dbReference type="Pfam" id="PF05958">
    <property type="entry name" value="tRNA_U5-meth_tr"/>
    <property type="match status" value="1"/>
</dbReference>
<evidence type="ECO:0000256" key="2">
    <source>
        <dbReference type="ARBA" id="ARBA00022552"/>
    </source>
</evidence>
<dbReference type="CDD" id="cd02440">
    <property type="entry name" value="AdoMet_MTases"/>
    <property type="match status" value="1"/>
</dbReference>
<keyword evidence="4 9" id="KW-0808">Transferase</keyword>
<dbReference type="RefSeq" id="WP_138772413.1">
    <property type="nucleotide sequence ID" value="NZ_JBHSSX010000018.1"/>
</dbReference>
<dbReference type="Gene3D" id="2.40.50.140">
    <property type="entry name" value="Nucleic acid-binding proteins"/>
    <property type="match status" value="1"/>
</dbReference>
<feature type="binding site" evidence="9">
    <location>
        <position position="85"/>
    </location>
    <ligand>
        <name>[4Fe-4S] cluster</name>
        <dbReference type="ChEBI" id="CHEBI:49883"/>
    </ligand>
</feature>
<keyword evidence="8 9" id="KW-0411">Iron-sulfur</keyword>
<dbReference type="PROSITE" id="PS50926">
    <property type="entry name" value="TRAM"/>
    <property type="match status" value="1"/>
</dbReference>
<feature type="binding site" evidence="9 10">
    <location>
        <position position="311"/>
    </location>
    <ligand>
        <name>S-adenosyl-L-methionine</name>
        <dbReference type="ChEBI" id="CHEBI:59789"/>
    </ligand>
</feature>
<evidence type="ECO:0000256" key="10">
    <source>
        <dbReference type="PROSITE-ProRule" id="PRU01024"/>
    </source>
</evidence>
<dbReference type="PANTHER" id="PTHR11061">
    <property type="entry name" value="RNA M5U METHYLTRANSFERASE"/>
    <property type="match status" value="1"/>
</dbReference>
<proteinExistence type="inferred from homology"/>
<gene>
    <name evidence="9 13" type="primary">rlmD</name>
    <name evidence="13" type="ORF">FGS76_09580</name>
</gene>
<dbReference type="HAMAP" id="MF_01010">
    <property type="entry name" value="23SrRNA_methyltr_RlmD"/>
    <property type="match status" value="1"/>
</dbReference>
<dbReference type="NCBIfam" id="TIGR00479">
    <property type="entry name" value="rumA"/>
    <property type="match status" value="1"/>
</dbReference>
<evidence type="ECO:0000256" key="8">
    <source>
        <dbReference type="ARBA" id="ARBA00023014"/>
    </source>
</evidence>
<evidence type="ECO:0000256" key="6">
    <source>
        <dbReference type="ARBA" id="ARBA00022723"/>
    </source>
</evidence>
<feature type="binding site" evidence="9">
    <location>
        <position position="316"/>
    </location>
    <ligand>
        <name>S-adenosyl-L-methionine</name>
        <dbReference type="ChEBI" id="CHEBI:59789"/>
    </ligand>
</feature>
<keyword evidence="2 9" id="KW-0698">rRNA processing</keyword>
<dbReference type="InterPro" id="IPR029063">
    <property type="entry name" value="SAM-dependent_MTases_sf"/>
</dbReference>
<feature type="active site" description="Nucleophile" evidence="9 10">
    <location>
        <position position="406"/>
    </location>
</feature>
<dbReference type="NCBIfam" id="NF009639">
    <property type="entry name" value="PRK13168.1"/>
    <property type="match status" value="1"/>
</dbReference>
<dbReference type="InterPro" id="IPR001566">
    <property type="entry name" value="23S_rRNA_MeTrfase_RlmD"/>
</dbReference>
<feature type="domain" description="TRAM" evidence="12">
    <location>
        <begin position="7"/>
        <end position="66"/>
    </location>
</feature>
<dbReference type="InterPro" id="IPR002792">
    <property type="entry name" value="TRAM_dom"/>
</dbReference>
<keyword evidence="5 9" id="KW-0949">S-adenosyl-L-methionine</keyword>
<feature type="binding site" evidence="9">
    <location>
        <position position="167"/>
    </location>
    <ligand>
        <name>[4Fe-4S] cluster</name>
        <dbReference type="ChEBI" id="CHEBI:49883"/>
    </ligand>
</feature>
<comment type="function">
    <text evidence="9">Catalyzes the formation of 5-methyl-uridine at position 1939 (m5U1939) in 23S rRNA.</text>
</comment>
<name>A0ABY2XKR0_9GAMM</name>
<evidence type="ECO:0000313" key="14">
    <source>
        <dbReference type="Proteomes" id="UP000739180"/>
    </source>
</evidence>
<keyword evidence="1 9" id="KW-0004">4Fe-4S</keyword>
<dbReference type="Pfam" id="PF01938">
    <property type="entry name" value="TRAM"/>
    <property type="match status" value="1"/>
</dbReference>
<dbReference type="EC" id="2.1.1.190" evidence="9"/>
<keyword evidence="14" id="KW-1185">Reference proteome</keyword>
<evidence type="ECO:0000256" key="1">
    <source>
        <dbReference type="ARBA" id="ARBA00022485"/>
    </source>
</evidence>
<dbReference type="PROSITE" id="PS01231">
    <property type="entry name" value="TRMA_2"/>
    <property type="match status" value="1"/>
</dbReference>
<dbReference type="EMBL" id="VCQT01000030">
    <property type="protein sequence ID" value="TMW12724.1"/>
    <property type="molecule type" value="Genomic_DNA"/>
</dbReference>
<dbReference type="InterPro" id="IPR012340">
    <property type="entry name" value="NA-bd_OB-fold"/>
</dbReference>
<dbReference type="PROSITE" id="PS01230">
    <property type="entry name" value="TRMA_1"/>
    <property type="match status" value="1"/>
</dbReference>
<evidence type="ECO:0000256" key="9">
    <source>
        <dbReference type="HAMAP-Rule" id="MF_01010"/>
    </source>
</evidence>
<dbReference type="InterPro" id="IPR010280">
    <property type="entry name" value="U5_MeTrfase_fam"/>
</dbReference>
<dbReference type="SUPFAM" id="SSF50249">
    <property type="entry name" value="Nucleic acid-binding proteins"/>
    <property type="match status" value="1"/>
</dbReference>
<evidence type="ECO:0000313" key="13">
    <source>
        <dbReference type="EMBL" id="TMW12724.1"/>
    </source>
</evidence>
<evidence type="ECO:0000256" key="11">
    <source>
        <dbReference type="PROSITE-ProRule" id="PRU10015"/>
    </source>
</evidence>
<feature type="binding site" evidence="9">
    <location>
        <position position="88"/>
    </location>
    <ligand>
        <name>[4Fe-4S] cluster</name>
        <dbReference type="ChEBI" id="CHEBI:49883"/>
    </ligand>
</feature>
<organism evidence="13 14">
    <name type="scientific">Alloalcanivorax gelatiniphagus</name>
    <dbReference type="NCBI Taxonomy" id="1194167"/>
    <lineage>
        <taxon>Bacteria</taxon>
        <taxon>Pseudomonadati</taxon>
        <taxon>Pseudomonadota</taxon>
        <taxon>Gammaproteobacteria</taxon>
        <taxon>Oceanospirillales</taxon>
        <taxon>Alcanivoracaceae</taxon>
        <taxon>Alloalcanivorax</taxon>
    </lineage>
</organism>
<dbReference type="Proteomes" id="UP000739180">
    <property type="component" value="Unassembled WGS sequence"/>
</dbReference>
<feature type="binding site" evidence="9 10">
    <location>
        <position position="380"/>
    </location>
    <ligand>
        <name>S-adenosyl-L-methionine</name>
        <dbReference type="ChEBI" id="CHEBI:59789"/>
    </ligand>
</feature>
<dbReference type="InterPro" id="IPR030390">
    <property type="entry name" value="MeTrfase_TrmA_AS"/>
</dbReference>
<comment type="similarity">
    <text evidence="9">Belongs to the class I-like SAM-binding methyltransferase superfamily. RNA M5U methyltransferase family. RlmD subfamily.</text>
</comment>
<dbReference type="PANTHER" id="PTHR11061:SF49">
    <property type="entry name" value="23S RRNA (URACIL(1939)-C(5))-METHYLTRANSFERASE RLMD"/>
    <property type="match status" value="1"/>
</dbReference>
<dbReference type="Gene3D" id="3.40.50.150">
    <property type="entry name" value="Vaccinia Virus protein VP39"/>
    <property type="match status" value="1"/>
</dbReference>
<keyword evidence="6 9" id="KW-0479">Metal-binding</keyword>
<feature type="active site" evidence="11">
    <location>
        <position position="406"/>
    </location>
</feature>
<comment type="caution">
    <text evidence="13">The sequence shown here is derived from an EMBL/GenBank/DDBJ whole genome shotgun (WGS) entry which is preliminary data.</text>
</comment>